<organism evidence="1 2">
    <name type="scientific">Roseinatronobacter alkalisoli</name>
    <dbReference type="NCBI Taxonomy" id="3028235"/>
    <lineage>
        <taxon>Bacteria</taxon>
        <taxon>Pseudomonadati</taxon>
        <taxon>Pseudomonadota</taxon>
        <taxon>Alphaproteobacteria</taxon>
        <taxon>Rhodobacterales</taxon>
        <taxon>Paracoccaceae</taxon>
        <taxon>Roseinatronobacter</taxon>
    </lineage>
</organism>
<reference evidence="1" key="1">
    <citation type="submission" date="2023-02" db="EMBL/GenBank/DDBJ databases">
        <title>Description of Roseinatronobacter alkalisoli sp. nov., an alkaliphilic bacerium isolated from soda soil.</title>
        <authorList>
            <person name="Wei W."/>
        </authorList>
    </citation>
    <scope>NUCLEOTIDE SEQUENCE</scope>
    <source>
        <strain evidence="1">HJB301</strain>
    </source>
</reference>
<dbReference type="Proteomes" id="UP001431784">
    <property type="component" value="Unassembled WGS sequence"/>
</dbReference>
<dbReference type="RefSeq" id="WP_274351904.1">
    <property type="nucleotide sequence ID" value="NZ_JAQZSM010000006.1"/>
</dbReference>
<protein>
    <submittedName>
        <fullName evidence="1">Uncharacterized protein</fullName>
    </submittedName>
</protein>
<comment type="caution">
    <text evidence="1">The sequence shown here is derived from an EMBL/GenBank/DDBJ whole genome shotgun (WGS) entry which is preliminary data.</text>
</comment>
<evidence type="ECO:0000313" key="1">
    <source>
        <dbReference type="EMBL" id="MDD7971224.1"/>
    </source>
</evidence>
<gene>
    <name evidence="1" type="ORF">PUT78_08925</name>
</gene>
<evidence type="ECO:0000313" key="2">
    <source>
        <dbReference type="Proteomes" id="UP001431784"/>
    </source>
</evidence>
<dbReference type="EMBL" id="JAQZSM010000006">
    <property type="protein sequence ID" value="MDD7971224.1"/>
    <property type="molecule type" value="Genomic_DNA"/>
</dbReference>
<accession>A0ABT5T8D9</accession>
<name>A0ABT5T8D9_9RHOB</name>
<keyword evidence="2" id="KW-1185">Reference proteome</keyword>
<sequence length="68" mass="7497">MASITTNIHIGGSAFGKRLLAFLTHLATLSPTYKRITFYNSKSDEELAEMGMSRSDVPAKVFGARLYL</sequence>
<proteinExistence type="predicted"/>